<evidence type="ECO:0000313" key="1">
    <source>
        <dbReference type="EMBL" id="MCQ6957075.1"/>
    </source>
</evidence>
<dbReference type="InterPro" id="IPR036287">
    <property type="entry name" value="Rv1873-like_sf"/>
</dbReference>
<evidence type="ECO:0000313" key="2">
    <source>
        <dbReference type="Proteomes" id="UP001204376"/>
    </source>
</evidence>
<proteinExistence type="predicted"/>
<dbReference type="EMBL" id="JANHOH010000001">
    <property type="protein sequence ID" value="MCQ6957075.1"/>
    <property type="molecule type" value="Genomic_DNA"/>
</dbReference>
<comment type="caution">
    <text evidence="1">The sequence shown here is derived from an EMBL/GenBank/DDBJ whole genome shotgun (WGS) entry which is preliminary data.</text>
</comment>
<name>A0ABT1SXJ9_9SPHI</name>
<protein>
    <submittedName>
        <fullName evidence="1">DUF1810 family protein</fullName>
    </submittedName>
</protein>
<dbReference type="InterPro" id="IPR014937">
    <property type="entry name" value="DUF1810"/>
</dbReference>
<organism evidence="1 2">
    <name type="scientific">Mucilaginibacter aquariorum</name>
    <dbReference type="NCBI Taxonomy" id="2967225"/>
    <lineage>
        <taxon>Bacteria</taxon>
        <taxon>Pseudomonadati</taxon>
        <taxon>Bacteroidota</taxon>
        <taxon>Sphingobacteriia</taxon>
        <taxon>Sphingobacteriales</taxon>
        <taxon>Sphingobacteriaceae</taxon>
        <taxon>Mucilaginibacter</taxon>
    </lineage>
</organism>
<dbReference type="Pfam" id="PF08837">
    <property type="entry name" value="DUF1810"/>
    <property type="match status" value="1"/>
</dbReference>
<dbReference type="SUPFAM" id="SSF140736">
    <property type="entry name" value="Rv1873-like"/>
    <property type="match status" value="1"/>
</dbReference>
<reference evidence="1 2" key="1">
    <citation type="submission" date="2022-07" db="EMBL/GenBank/DDBJ databases">
        <title>Mucilaginibacter sp. JC4.</title>
        <authorList>
            <person name="Le V."/>
            <person name="Ko S.-R."/>
            <person name="Ahn C.-Y."/>
            <person name="Oh H.-M."/>
        </authorList>
    </citation>
    <scope>NUCLEOTIDE SEQUENCE [LARGE SCALE GENOMIC DNA]</scope>
    <source>
        <strain evidence="1 2">JC4</strain>
    </source>
</reference>
<dbReference type="Gene3D" id="1.25.40.380">
    <property type="entry name" value="Protein of unknown function DUF1810"/>
    <property type="match status" value="1"/>
</dbReference>
<sequence>MTLFSCVPASDTIFAEVLFKYFKGEKDPQTLALLK</sequence>
<keyword evidence="2" id="KW-1185">Reference proteome</keyword>
<accession>A0ABT1SXJ9</accession>
<dbReference type="Proteomes" id="UP001204376">
    <property type="component" value="Unassembled WGS sequence"/>
</dbReference>
<gene>
    <name evidence="1" type="ORF">NPE20_03865</name>
</gene>